<dbReference type="EMBL" id="CAUYUJ010016539">
    <property type="protein sequence ID" value="CAK0866485.1"/>
    <property type="molecule type" value="Genomic_DNA"/>
</dbReference>
<feature type="region of interest" description="Disordered" evidence="1">
    <location>
        <begin position="103"/>
        <end position="154"/>
    </location>
</feature>
<evidence type="ECO:0000313" key="3">
    <source>
        <dbReference type="Proteomes" id="UP001189429"/>
    </source>
</evidence>
<organism evidence="2 3">
    <name type="scientific">Prorocentrum cordatum</name>
    <dbReference type="NCBI Taxonomy" id="2364126"/>
    <lineage>
        <taxon>Eukaryota</taxon>
        <taxon>Sar</taxon>
        <taxon>Alveolata</taxon>
        <taxon>Dinophyceae</taxon>
        <taxon>Prorocentrales</taxon>
        <taxon>Prorocentraceae</taxon>
        <taxon>Prorocentrum</taxon>
    </lineage>
</organism>
<evidence type="ECO:0000256" key="1">
    <source>
        <dbReference type="SAM" id="MobiDB-lite"/>
    </source>
</evidence>
<gene>
    <name evidence="2" type="ORF">PCOR1329_LOCUS53654</name>
</gene>
<reference evidence="2" key="1">
    <citation type="submission" date="2023-10" db="EMBL/GenBank/DDBJ databases">
        <authorList>
            <person name="Chen Y."/>
            <person name="Shah S."/>
            <person name="Dougan E. K."/>
            <person name="Thang M."/>
            <person name="Chan C."/>
        </authorList>
    </citation>
    <scope>NUCLEOTIDE SEQUENCE [LARGE SCALE GENOMIC DNA]</scope>
</reference>
<comment type="caution">
    <text evidence="2">The sequence shown here is derived from an EMBL/GenBank/DDBJ whole genome shotgun (WGS) entry which is preliminary data.</text>
</comment>
<keyword evidence="3" id="KW-1185">Reference proteome</keyword>
<evidence type="ECO:0000313" key="2">
    <source>
        <dbReference type="EMBL" id="CAK0866485.1"/>
    </source>
</evidence>
<sequence>MDVEDCRKKSDVMNVGRTEFFRNHLQLHTCGSLSRSVSGGTVSVRMHKSAAAAESPTRNPMERRLAWHSDPGRYEEGLRQQVGESPRPARVPLPSRLHRAPLRHRRAAAEGGRWRPEAEGRRGRRGARRAGGARARAHVKAPRGRSGKLLRSGAQGASTALRERVYQAPTICYQMASAVQSGMPVLASTPCGRGANLLQLPPLEPRSSVGHALVAYPTQCVATMGGPRLVCATLTAPKLTRRTWANSEAK</sequence>
<dbReference type="Proteomes" id="UP001189429">
    <property type="component" value="Unassembled WGS sequence"/>
</dbReference>
<feature type="compositionally biased region" description="Basic and acidic residues" evidence="1">
    <location>
        <begin position="112"/>
        <end position="121"/>
    </location>
</feature>
<proteinExistence type="predicted"/>
<accession>A0ABN9V3P5</accession>
<feature type="compositionally biased region" description="Basic residues" evidence="1">
    <location>
        <begin position="135"/>
        <end position="148"/>
    </location>
</feature>
<protein>
    <submittedName>
        <fullName evidence="2">Uncharacterized protein</fullName>
    </submittedName>
</protein>
<name>A0ABN9V3P5_9DINO</name>